<dbReference type="Proteomes" id="UP000092598">
    <property type="component" value="Chromosome"/>
</dbReference>
<dbReference type="Gene3D" id="2.40.30.170">
    <property type="match status" value="1"/>
</dbReference>
<dbReference type="InterPro" id="IPR002477">
    <property type="entry name" value="Peptidoglycan-bd-like"/>
</dbReference>
<accession>A0A1B1MGZ4</accession>
<dbReference type="STRING" id="1915.SLINC_5661"/>
<sequence length="394" mass="40199">MSGLVRRRRALGALVLASLVCTGAGVGAALVVKSPAQAAADTAPPAPSVLTAAVEQRVISQSLITRGEVTASQHMDVSAGPQADKDIARSVVTRVDATPGRKISAGQVLLEVSGRPLFVLKGAVPAYRDLARGKRGEDVAQAQAALRASGHPTGTDPSGVFGAGTEKAVASFYRSIGYEAPTVEAPGTRAPSPVPVLPISEVMFVRSFPAYVDDVRAKVGDEAGEGLMSLSAGALTVEGSVTLQQKGMIRPGQEVRVYAETTGRQFTGTVTSVGRESDSAKDAGQDTGAEKYTVKVTPSRPLPTELNGENVQLTVVAASSKGKVLAVPSSAVSTGADGLTSVTERKDGRERRIPVTVGVSGDGFVQVTPRKGARLAAGAEVVVGVQPRAGVGGS</sequence>
<keyword evidence="2" id="KW-1185">Reference proteome</keyword>
<dbReference type="Pfam" id="PF01471">
    <property type="entry name" value="PG_binding_1"/>
    <property type="match status" value="1"/>
</dbReference>
<evidence type="ECO:0000313" key="1">
    <source>
        <dbReference type="EMBL" id="ANS67885.1"/>
    </source>
</evidence>
<proteinExistence type="predicted"/>
<dbReference type="GO" id="GO:0015562">
    <property type="term" value="F:efflux transmembrane transporter activity"/>
    <property type="evidence" value="ECO:0007669"/>
    <property type="project" value="TreeGrafter"/>
</dbReference>
<gene>
    <name evidence="1" type="ORF">SLINC_5661</name>
</gene>
<dbReference type="Gene3D" id="2.40.420.20">
    <property type="match status" value="1"/>
</dbReference>
<name>A0A1B1MGZ4_STRLN</name>
<dbReference type="SUPFAM" id="SSF47090">
    <property type="entry name" value="PGBD-like"/>
    <property type="match status" value="1"/>
</dbReference>
<evidence type="ECO:0000313" key="2">
    <source>
        <dbReference type="Proteomes" id="UP000092598"/>
    </source>
</evidence>
<organism evidence="1 2">
    <name type="scientific">Streptomyces lincolnensis</name>
    <dbReference type="NCBI Taxonomy" id="1915"/>
    <lineage>
        <taxon>Bacteria</taxon>
        <taxon>Bacillati</taxon>
        <taxon>Actinomycetota</taxon>
        <taxon>Actinomycetes</taxon>
        <taxon>Kitasatosporales</taxon>
        <taxon>Streptomycetaceae</taxon>
        <taxon>Streptomyces</taxon>
    </lineage>
</organism>
<dbReference type="PANTHER" id="PTHR30469">
    <property type="entry name" value="MULTIDRUG RESISTANCE PROTEIN MDTA"/>
    <property type="match status" value="1"/>
</dbReference>
<dbReference type="KEGG" id="sls:SLINC_5661"/>
<reference evidence="1 2" key="1">
    <citation type="submission" date="2016-07" db="EMBL/GenBank/DDBJ databases">
        <title>Enhancement of antibiotic productionsby engineered nitrateutilization in actinobacteria.</title>
        <authorList>
            <person name="Meng S.C."/>
        </authorList>
    </citation>
    <scope>NUCLEOTIDE SEQUENCE [LARGE SCALE GENOMIC DNA]</scope>
    <source>
        <strain evidence="1 2">NRRL 2936</strain>
    </source>
</reference>
<dbReference type="InterPro" id="IPR036365">
    <property type="entry name" value="PGBD-like_sf"/>
</dbReference>
<dbReference type="Gene3D" id="1.10.101.10">
    <property type="entry name" value="PGBD-like superfamily/PGBD"/>
    <property type="match status" value="1"/>
</dbReference>
<dbReference type="InterPro" id="IPR036366">
    <property type="entry name" value="PGBDSf"/>
</dbReference>
<dbReference type="EMBL" id="CP016438">
    <property type="protein sequence ID" value="ANS67885.1"/>
    <property type="molecule type" value="Genomic_DNA"/>
</dbReference>
<protein>
    <submittedName>
        <fullName evidence="1">Peptidoglycan binding domain-containing protein</fullName>
    </submittedName>
</protein>
<dbReference type="PATRIC" id="fig|1915.4.peg.6272"/>
<dbReference type="PANTHER" id="PTHR30469:SF15">
    <property type="entry name" value="HLYD FAMILY OF SECRETION PROTEINS"/>
    <property type="match status" value="1"/>
</dbReference>
<dbReference type="RefSeq" id="WP_067439443.1">
    <property type="nucleotide sequence ID" value="NZ_CP016438.1"/>
</dbReference>
<dbReference type="GO" id="GO:1990281">
    <property type="term" value="C:efflux pump complex"/>
    <property type="evidence" value="ECO:0007669"/>
    <property type="project" value="TreeGrafter"/>
</dbReference>
<dbReference type="OrthoDB" id="3268648at2"/>
<dbReference type="AlphaFoldDB" id="A0A1B1MGZ4"/>